<name>A0ABR1NMT5_DIAER</name>
<comment type="caution">
    <text evidence="3">The sequence shown here is derived from an EMBL/GenBank/DDBJ whole genome shotgun (WGS) entry which is preliminary data.</text>
</comment>
<sequence length="179" mass="19088">MERLHSRDIRSPAARAAMDTNVATSSTSNLDSLLRRGGRIARSVLTRRKDCIESAQVNTCEKPSMSTDSKIGLMAAIGVVSLIAVVGVLVMLHLRAQRNAKAEFANDHHDASDYGLDEIPSKQGGKGGHLKQPPSQANRLSAQQLVEAQNPFGAGAELADTDKASSRGSPPKYPDAVKM</sequence>
<accession>A0ABR1NMT5</accession>
<feature type="region of interest" description="Disordered" evidence="1">
    <location>
        <begin position="110"/>
        <end position="179"/>
    </location>
</feature>
<keyword evidence="2" id="KW-0472">Membrane</keyword>
<feature type="transmembrane region" description="Helical" evidence="2">
    <location>
        <begin position="71"/>
        <end position="92"/>
    </location>
</feature>
<protein>
    <submittedName>
        <fullName evidence="3">Uncharacterized protein</fullName>
    </submittedName>
</protein>
<feature type="compositionally biased region" description="Polar residues" evidence="1">
    <location>
        <begin position="133"/>
        <end position="147"/>
    </location>
</feature>
<keyword evidence="2" id="KW-0812">Transmembrane</keyword>
<evidence type="ECO:0000313" key="4">
    <source>
        <dbReference type="Proteomes" id="UP001430848"/>
    </source>
</evidence>
<keyword evidence="2" id="KW-1133">Transmembrane helix</keyword>
<evidence type="ECO:0000313" key="3">
    <source>
        <dbReference type="EMBL" id="KAK7707700.1"/>
    </source>
</evidence>
<organism evidence="3 4">
    <name type="scientific">Diaporthe eres</name>
    <name type="common">Phomopsis oblonga</name>
    <dbReference type="NCBI Taxonomy" id="83184"/>
    <lineage>
        <taxon>Eukaryota</taxon>
        <taxon>Fungi</taxon>
        <taxon>Dikarya</taxon>
        <taxon>Ascomycota</taxon>
        <taxon>Pezizomycotina</taxon>
        <taxon>Sordariomycetes</taxon>
        <taxon>Sordariomycetidae</taxon>
        <taxon>Diaporthales</taxon>
        <taxon>Diaporthaceae</taxon>
        <taxon>Diaporthe</taxon>
        <taxon>Diaporthe eres species complex</taxon>
    </lineage>
</organism>
<keyword evidence="4" id="KW-1185">Reference proteome</keyword>
<dbReference type="EMBL" id="JAKNSF020000198">
    <property type="protein sequence ID" value="KAK7707700.1"/>
    <property type="molecule type" value="Genomic_DNA"/>
</dbReference>
<proteinExistence type="predicted"/>
<gene>
    <name evidence="3" type="ORF">SLS63_013693</name>
</gene>
<evidence type="ECO:0000256" key="1">
    <source>
        <dbReference type="SAM" id="MobiDB-lite"/>
    </source>
</evidence>
<dbReference type="Proteomes" id="UP001430848">
    <property type="component" value="Unassembled WGS sequence"/>
</dbReference>
<evidence type="ECO:0000256" key="2">
    <source>
        <dbReference type="SAM" id="Phobius"/>
    </source>
</evidence>
<reference evidence="3 4" key="1">
    <citation type="submission" date="2024-02" db="EMBL/GenBank/DDBJ databases">
        <title>De novo assembly and annotation of 12 fungi associated with fruit tree decline syndrome in Ontario, Canada.</title>
        <authorList>
            <person name="Sulman M."/>
            <person name="Ellouze W."/>
            <person name="Ilyukhin E."/>
        </authorList>
    </citation>
    <scope>NUCLEOTIDE SEQUENCE [LARGE SCALE GENOMIC DNA]</scope>
    <source>
        <strain evidence="3 4">M169</strain>
    </source>
</reference>